<accession>A0ABS5LID6</accession>
<dbReference type="Pfam" id="PF10127">
    <property type="entry name" value="RlaP"/>
    <property type="match status" value="1"/>
</dbReference>
<dbReference type="InterPro" id="IPR018775">
    <property type="entry name" value="RlaP"/>
</dbReference>
<dbReference type="PANTHER" id="PTHR34817:SF2">
    <property type="entry name" value="NUCLEOTIDYLTRANSFERASE"/>
    <property type="match status" value="1"/>
</dbReference>
<evidence type="ECO:0000313" key="1">
    <source>
        <dbReference type="EMBL" id="MBS2970500.1"/>
    </source>
</evidence>
<dbReference type="EMBL" id="JAGVRK010000001">
    <property type="protein sequence ID" value="MBS2970500.1"/>
    <property type="molecule type" value="Genomic_DNA"/>
</dbReference>
<dbReference type="RefSeq" id="WP_211560867.1">
    <property type="nucleotide sequence ID" value="NZ_JAGVRK010000001.1"/>
</dbReference>
<dbReference type="Proteomes" id="UP000682403">
    <property type="component" value="Unassembled WGS sequence"/>
</dbReference>
<keyword evidence="2" id="KW-1185">Reference proteome</keyword>
<proteinExistence type="predicted"/>
<dbReference type="PANTHER" id="PTHR34817">
    <property type="entry name" value="NUCLEOTIDYLTRANSFERASE"/>
    <property type="match status" value="1"/>
</dbReference>
<reference evidence="1 2" key="1">
    <citation type="submission" date="2021-04" db="EMBL/GenBank/DDBJ databases">
        <title>Metabacillus sp. strain KIGAM252 whole genome sequence.</title>
        <authorList>
            <person name="Seo M.-J."/>
            <person name="Cho E.-S."/>
            <person name="Hwang C.Y."/>
            <person name="Yoon D.J."/>
        </authorList>
    </citation>
    <scope>NUCLEOTIDE SEQUENCE [LARGE SCALE GENOMIC DNA]</scope>
    <source>
        <strain evidence="1 2">KIGAM252</strain>
    </source>
</reference>
<sequence>MHTHIPTHLQKIQSTHQVKICFAVEAGSRAFGYASAKSDYDVRFIYIHRPEWYLSIDKERDVIEVPVSDNLDISGWEMTKALRLFRKSNPSLLEWLYADTYYEDRFSVAHELRSLNRTYFQPKPALFHYLSMAAANERKISGEAIPIKPLLNLIRSILSAGWIRDRGTFPPNTMESSVWAPFINMKKSGSTDPILLNKEKQAFIHREMEELREYAESLRQNPADPTAELNLLFLNTLRKAWSESRFQ</sequence>
<name>A0ABS5LID6_9BACI</name>
<evidence type="ECO:0000313" key="2">
    <source>
        <dbReference type="Proteomes" id="UP000682403"/>
    </source>
</evidence>
<comment type="caution">
    <text evidence="1">The sequence shown here is derived from an EMBL/GenBank/DDBJ whole genome shotgun (WGS) entry which is preliminary data.</text>
</comment>
<gene>
    <name evidence="1" type="ORF">J9317_17275</name>
</gene>
<protein>
    <submittedName>
        <fullName evidence="1">Nucleotidyltransferase domain-containing protein</fullName>
    </submittedName>
</protein>
<organism evidence="1 2">
    <name type="scientific">Metabacillus flavus</name>
    <dbReference type="NCBI Taxonomy" id="2823519"/>
    <lineage>
        <taxon>Bacteria</taxon>
        <taxon>Bacillati</taxon>
        <taxon>Bacillota</taxon>
        <taxon>Bacilli</taxon>
        <taxon>Bacillales</taxon>
        <taxon>Bacillaceae</taxon>
        <taxon>Metabacillus</taxon>
    </lineage>
</organism>